<dbReference type="EMBL" id="BART01035272">
    <property type="protein sequence ID" value="GAH12777.1"/>
    <property type="molecule type" value="Genomic_DNA"/>
</dbReference>
<evidence type="ECO:0000313" key="2">
    <source>
        <dbReference type="EMBL" id="GAH12777.1"/>
    </source>
</evidence>
<organism evidence="2">
    <name type="scientific">marine sediment metagenome</name>
    <dbReference type="NCBI Taxonomy" id="412755"/>
    <lineage>
        <taxon>unclassified sequences</taxon>
        <taxon>metagenomes</taxon>
        <taxon>ecological metagenomes</taxon>
    </lineage>
</organism>
<reference evidence="2" key="1">
    <citation type="journal article" date="2014" name="Front. Microbiol.">
        <title>High frequency of phylogenetically diverse reductive dehalogenase-homologous genes in deep subseafloor sedimentary metagenomes.</title>
        <authorList>
            <person name="Kawai M."/>
            <person name="Futagami T."/>
            <person name="Toyoda A."/>
            <person name="Takaki Y."/>
            <person name="Nishi S."/>
            <person name="Hori S."/>
            <person name="Arai W."/>
            <person name="Tsubouchi T."/>
            <person name="Morono Y."/>
            <person name="Uchiyama I."/>
            <person name="Ito T."/>
            <person name="Fujiyama A."/>
            <person name="Inagaki F."/>
            <person name="Takami H."/>
        </authorList>
    </citation>
    <scope>NUCLEOTIDE SEQUENCE</scope>
    <source>
        <strain evidence="2">Expedition CK06-06</strain>
    </source>
</reference>
<gene>
    <name evidence="2" type="ORF">S01H4_59986</name>
</gene>
<dbReference type="Gene3D" id="3.30.43.10">
    <property type="entry name" value="Uridine Diphospho-n-acetylenolpyruvylglucosamine Reductase, domain 2"/>
    <property type="match status" value="1"/>
</dbReference>
<dbReference type="SUPFAM" id="SSF56176">
    <property type="entry name" value="FAD-binding/transporter-associated domain-like"/>
    <property type="match status" value="1"/>
</dbReference>
<protein>
    <recommendedName>
        <fullName evidence="1">Molybdopterin dehydrogenase FAD-binding domain-containing protein</fullName>
    </recommendedName>
</protein>
<sequence>MMQNFQFFSARSIEEGLDYLSDKEGLCKIIAGGTDLIPGLRNEDFHPDYILNVMEIEKLSGVTETDEAVRIGPTTTFTEI</sequence>
<feature type="non-terminal residue" evidence="2">
    <location>
        <position position="80"/>
    </location>
</feature>
<dbReference type="GO" id="GO:0016491">
    <property type="term" value="F:oxidoreductase activity"/>
    <property type="evidence" value="ECO:0007669"/>
    <property type="project" value="InterPro"/>
</dbReference>
<dbReference type="InterPro" id="IPR036318">
    <property type="entry name" value="FAD-bd_PCMH-like_sf"/>
</dbReference>
<dbReference type="InterPro" id="IPR002346">
    <property type="entry name" value="Mopterin_DH_FAD-bd"/>
</dbReference>
<dbReference type="InterPro" id="IPR016167">
    <property type="entry name" value="FAD-bd_PCMH_sub1"/>
</dbReference>
<dbReference type="Pfam" id="PF00941">
    <property type="entry name" value="FAD_binding_5"/>
    <property type="match status" value="1"/>
</dbReference>
<dbReference type="GO" id="GO:0050660">
    <property type="term" value="F:flavin adenine dinucleotide binding"/>
    <property type="evidence" value="ECO:0007669"/>
    <property type="project" value="InterPro"/>
</dbReference>
<proteinExistence type="predicted"/>
<feature type="domain" description="Molybdopterin dehydrogenase FAD-binding" evidence="1">
    <location>
        <begin position="4"/>
        <end position="80"/>
    </location>
</feature>
<dbReference type="AlphaFoldDB" id="X1CY45"/>
<name>X1CY45_9ZZZZ</name>
<comment type="caution">
    <text evidence="2">The sequence shown here is derived from an EMBL/GenBank/DDBJ whole genome shotgun (WGS) entry which is preliminary data.</text>
</comment>
<evidence type="ECO:0000259" key="1">
    <source>
        <dbReference type="Pfam" id="PF00941"/>
    </source>
</evidence>
<accession>X1CY45</accession>